<dbReference type="AlphaFoldDB" id="A0A5Q2FAD8"/>
<keyword evidence="4" id="KW-0566">Pantothenate biosynthesis</keyword>
<feature type="domain" description="Ketopantoate reductase N-terminal" evidence="5">
    <location>
        <begin position="5"/>
        <end position="153"/>
    </location>
</feature>
<evidence type="ECO:0000256" key="3">
    <source>
        <dbReference type="ARBA" id="ARBA00023002"/>
    </source>
</evidence>
<dbReference type="NCBIfam" id="TIGR00745">
    <property type="entry name" value="apbA_panE"/>
    <property type="match status" value="1"/>
</dbReference>
<organism evidence="7 8">
    <name type="scientific">Raineyella fluvialis</name>
    <dbReference type="NCBI Taxonomy" id="2662261"/>
    <lineage>
        <taxon>Bacteria</taxon>
        <taxon>Bacillati</taxon>
        <taxon>Actinomycetota</taxon>
        <taxon>Actinomycetes</taxon>
        <taxon>Propionibacteriales</taxon>
        <taxon>Propionibacteriaceae</taxon>
        <taxon>Raineyella</taxon>
    </lineage>
</organism>
<protein>
    <recommendedName>
        <fullName evidence="4">2-dehydropantoate 2-reductase</fullName>
        <ecNumber evidence="4">1.1.1.169</ecNumber>
    </recommendedName>
    <alternativeName>
        <fullName evidence="4">Ketopantoate reductase</fullName>
    </alternativeName>
</protein>
<feature type="domain" description="Ketopantoate reductase C-terminal" evidence="6">
    <location>
        <begin position="178"/>
        <end position="299"/>
    </location>
</feature>
<accession>A0A5Q2FAD8</accession>
<dbReference type="InterPro" id="IPR051402">
    <property type="entry name" value="KPR-Related"/>
</dbReference>
<dbReference type="UniPathway" id="UPA00028">
    <property type="reaction ID" value="UER00004"/>
</dbReference>
<dbReference type="SUPFAM" id="SSF51735">
    <property type="entry name" value="NAD(P)-binding Rossmann-fold domains"/>
    <property type="match status" value="1"/>
</dbReference>
<keyword evidence="3 4" id="KW-0560">Oxidoreductase</keyword>
<dbReference type="InterPro" id="IPR013752">
    <property type="entry name" value="KPA_reductase"/>
</dbReference>
<gene>
    <name evidence="7" type="ORF">Rai3103_06330</name>
</gene>
<dbReference type="PANTHER" id="PTHR21708:SF26">
    <property type="entry name" value="2-DEHYDROPANTOATE 2-REDUCTASE"/>
    <property type="match status" value="1"/>
</dbReference>
<dbReference type="PANTHER" id="PTHR21708">
    <property type="entry name" value="PROBABLE 2-DEHYDROPANTOATE 2-REDUCTASE"/>
    <property type="match status" value="1"/>
</dbReference>
<evidence type="ECO:0000259" key="5">
    <source>
        <dbReference type="Pfam" id="PF02558"/>
    </source>
</evidence>
<dbReference type="GO" id="GO:0015940">
    <property type="term" value="P:pantothenate biosynthetic process"/>
    <property type="evidence" value="ECO:0007669"/>
    <property type="project" value="UniProtKB-UniPathway"/>
</dbReference>
<dbReference type="FunFam" id="3.40.50.720:FF:000307">
    <property type="entry name" value="2-dehydropantoate 2-reductase"/>
    <property type="match status" value="1"/>
</dbReference>
<dbReference type="EC" id="1.1.1.169" evidence="4"/>
<evidence type="ECO:0000256" key="2">
    <source>
        <dbReference type="ARBA" id="ARBA00022857"/>
    </source>
</evidence>
<dbReference type="FunFam" id="1.10.1040.10:FF:000017">
    <property type="entry name" value="2-dehydropantoate 2-reductase"/>
    <property type="match status" value="1"/>
</dbReference>
<evidence type="ECO:0000313" key="7">
    <source>
        <dbReference type="EMBL" id="QGF23341.1"/>
    </source>
</evidence>
<dbReference type="GO" id="GO:0008677">
    <property type="term" value="F:2-dehydropantoate 2-reductase activity"/>
    <property type="evidence" value="ECO:0007669"/>
    <property type="project" value="UniProtKB-EC"/>
</dbReference>
<evidence type="ECO:0000259" key="6">
    <source>
        <dbReference type="Pfam" id="PF08546"/>
    </source>
</evidence>
<dbReference type="InterPro" id="IPR013332">
    <property type="entry name" value="KPR_N"/>
</dbReference>
<dbReference type="KEGG" id="rain:Rai3103_06330"/>
<dbReference type="InterPro" id="IPR036291">
    <property type="entry name" value="NAD(P)-bd_dom_sf"/>
</dbReference>
<evidence type="ECO:0000256" key="1">
    <source>
        <dbReference type="ARBA" id="ARBA00007870"/>
    </source>
</evidence>
<dbReference type="EMBL" id="CP045725">
    <property type="protein sequence ID" value="QGF23341.1"/>
    <property type="molecule type" value="Genomic_DNA"/>
</dbReference>
<dbReference type="Gene3D" id="1.10.1040.10">
    <property type="entry name" value="N-(1-d-carboxylethyl)-l-norvaline Dehydrogenase, domain 2"/>
    <property type="match status" value="1"/>
</dbReference>
<comment type="function">
    <text evidence="4">Catalyzes the NADPH-dependent reduction of ketopantoate into pantoic acid.</text>
</comment>
<comment type="similarity">
    <text evidence="1 4">Belongs to the ketopantoate reductase family.</text>
</comment>
<comment type="pathway">
    <text evidence="4">Cofactor biosynthesis; (R)-pantothenate biosynthesis; (R)-pantoate from 3-methyl-2-oxobutanoate: step 2/2.</text>
</comment>
<evidence type="ECO:0000313" key="8">
    <source>
        <dbReference type="Proteomes" id="UP000386847"/>
    </source>
</evidence>
<dbReference type="InterPro" id="IPR013328">
    <property type="entry name" value="6PGD_dom2"/>
</dbReference>
<name>A0A5Q2FAD8_9ACTN</name>
<proteinExistence type="inferred from homology"/>
<reference evidence="7 8" key="1">
    <citation type="submission" date="2019-10" db="EMBL/GenBank/DDBJ databases">
        <title>Genomic analysis of Raineyella sp. CBA3103.</title>
        <authorList>
            <person name="Roh S.W."/>
        </authorList>
    </citation>
    <scope>NUCLEOTIDE SEQUENCE [LARGE SCALE GENOMIC DNA]</scope>
    <source>
        <strain evidence="7 8">CBA3103</strain>
    </source>
</reference>
<dbReference type="RefSeq" id="WP_153571872.1">
    <property type="nucleotide sequence ID" value="NZ_CP045725.1"/>
</dbReference>
<evidence type="ECO:0000256" key="4">
    <source>
        <dbReference type="RuleBase" id="RU362068"/>
    </source>
</evidence>
<dbReference type="InterPro" id="IPR008927">
    <property type="entry name" value="6-PGluconate_DH-like_C_sf"/>
</dbReference>
<keyword evidence="2 4" id="KW-0521">NADP</keyword>
<dbReference type="Proteomes" id="UP000386847">
    <property type="component" value="Chromosome"/>
</dbReference>
<dbReference type="Pfam" id="PF08546">
    <property type="entry name" value="ApbA_C"/>
    <property type="match status" value="1"/>
</dbReference>
<sequence length="305" mass="32258">MMRFAVIGAGGLGGFFGGLLANGGHEVHFVVRGRTLAALLDTGLSITGGFRAHLDRVEATDDARTIGHVDVVLVTVKAGQLPDIATQLPPLVGPQTIVLTMQNGVEAPDTVAEVVGREHVVPCVVRIFTQLEEPGRISHHGGAGSVTFGAWDNVETPLIEATRAAFEGVGISAPEPPDIWVDLWTKAMFIIPTGALGTLSGQPMGEVRTALRDELSACIAEIEAIARARGVRLPPDAVERTLAFVDEQPADATTSLQRDLMHGRASELDSQAGAVVRLGRQVGVPTPRHDLMYAVLSLRERAARG</sequence>
<dbReference type="GO" id="GO:0005737">
    <property type="term" value="C:cytoplasm"/>
    <property type="evidence" value="ECO:0007669"/>
    <property type="project" value="TreeGrafter"/>
</dbReference>
<keyword evidence="8" id="KW-1185">Reference proteome</keyword>
<dbReference type="Pfam" id="PF02558">
    <property type="entry name" value="ApbA"/>
    <property type="match status" value="1"/>
</dbReference>
<comment type="catalytic activity">
    <reaction evidence="4">
        <text>(R)-pantoate + NADP(+) = 2-dehydropantoate + NADPH + H(+)</text>
        <dbReference type="Rhea" id="RHEA:16233"/>
        <dbReference type="ChEBI" id="CHEBI:11561"/>
        <dbReference type="ChEBI" id="CHEBI:15378"/>
        <dbReference type="ChEBI" id="CHEBI:15980"/>
        <dbReference type="ChEBI" id="CHEBI:57783"/>
        <dbReference type="ChEBI" id="CHEBI:58349"/>
        <dbReference type="EC" id="1.1.1.169"/>
    </reaction>
</comment>
<dbReference type="NCBIfam" id="NF005091">
    <property type="entry name" value="PRK06522.2-2"/>
    <property type="match status" value="1"/>
</dbReference>
<dbReference type="InterPro" id="IPR003710">
    <property type="entry name" value="ApbA"/>
</dbReference>
<dbReference type="SUPFAM" id="SSF48179">
    <property type="entry name" value="6-phosphogluconate dehydrogenase C-terminal domain-like"/>
    <property type="match status" value="1"/>
</dbReference>
<dbReference type="Gene3D" id="3.40.50.720">
    <property type="entry name" value="NAD(P)-binding Rossmann-like Domain"/>
    <property type="match status" value="1"/>
</dbReference>